<comment type="caution">
    <text evidence="1">The sequence shown here is derived from an EMBL/GenBank/DDBJ whole genome shotgun (WGS) entry which is preliminary data.</text>
</comment>
<evidence type="ECO:0000313" key="2">
    <source>
        <dbReference type="Proteomes" id="UP000467841"/>
    </source>
</evidence>
<proteinExistence type="predicted"/>
<name>A0A6D2KU27_9BRAS</name>
<evidence type="ECO:0000313" key="1">
    <source>
        <dbReference type="EMBL" id="CAA7055628.1"/>
    </source>
</evidence>
<protein>
    <submittedName>
        <fullName evidence="1">Uncharacterized protein</fullName>
    </submittedName>
</protein>
<dbReference type="Proteomes" id="UP000467841">
    <property type="component" value="Unassembled WGS sequence"/>
</dbReference>
<accession>A0A6D2KU27</accession>
<keyword evidence="2" id="KW-1185">Reference proteome</keyword>
<dbReference type="EMBL" id="CACVBM020001607">
    <property type="protein sequence ID" value="CAA7055628.1"/>
    <property type="molecule type" value="Genomic_DNA"/>
</dbReference>
<reference evidence="1" key="1">
    <citation type="submission" date="2020-01" db="EMBL/GenBank/DDBJ databases">
        <authorList>
            <person name="Mishra B."/>
        </authorList>
    </citation>
    <scope>NUCLEOTIDE SEQUENCE [LARGE SCALE GENOMIC DNA]</scope>
</reference>
<dbReference type="AlphaFoldDB" id="A0A6D2KU27"/>
<gene>
    <name evidence="1" type="ORF">MERR_LOCUS42864</name>
</gene>
<sequence>MGTSSGPSATVGLIRTEDEMAIITNVMSNKVQSGHGGSPSVIAGKHDQNCTAKHVGGPASSALIEIGDNMAIITNVMRISLVNFMS</sequence>
<organism evidence="1 2">
    <name type="scientific">Microthlaspi erraticum</name>
    <dbReference type="NCBI Taxonomy" id="1685480"/>
    <lineage>
        <taxon>Eukaryota</taxon>
        <taxon>Viridiplantae</taxon>
        <taxon>Streptophyta</taxon>
        <taxon>Embryophyta</taxon>
        <taxon>Tracheophyta</taxon>
        <taxon>Spermatophyta</taxon>
        <taxon>Magnoliopsida</taxon>
        <taxon>eudicotyledons</taxon>
        <taxon>Gunneridae</taxon>
        <taxon>Pentapetalae</taxon>
        <taxon>rosids</taxon>
        <taxon>malvids</taxon>
        <taxon>Brassicales</taxon>
        <taxon>Brassicaceae</taxon>
        <taxon>Coluteocarpeae</taxon>
        <taxon>Microthlaspi</taxon>
    </lineage>
</organism>